<dbReference type="EMBL" id="CP012401">
    <property type="protein sequence ID" value="ALG71095.1"/>
    <property type="molecule type" value="Genomic_DNA"/>
</dbReference>
<keyword evidence="2" id="KW-1185">Reference proteome</keyword>
<name>A0AAC8ZU13_9PROT</name>
<accession>A0AAC8ZU13</accession>
<proteinExistence type="predicted"/>
<dbReference type="Proteomes" id="UP000069935">
    <property type="component" value="Chromosome 1"/>
</dbReference>
<dbReference type="AlphaFoldDB" id="A0AAC8ZU13"/>
<evidence type="ECO:0000313" key="2">
    <source>
        <dbReference type="Proteomes" id="UP000069935"/>
    </source>
</evidence>
<reference evidence="2" key="1">
    <citation type="submission" date="2015-08" db="EMBL/GenBank/DDBJ databases">
        <title>Complete Genome Sequence of Azospirillum thiophilum BV-S.</title>
        <authorList>
            <person name="Fomenkov A."/>
            <person name="Vincze T."/>
            <person name="Grabovich M."/>
            <person name="Dubinina G."/>
            <person name="Orlova M."/>
            <person name="Belousova E."/>
            <person name="Roberts R.J."/>
        </authorList>
    </citation>
    <scope>NUCLEOTIDE SEQUENCE [LARGE SCALE GENOMIC DNA]</scope>
    <source>
        <strain evidence="2">BV-S</strain>
    </source>
</reference>
<gene>
    <name evidence="1" type="ORF">AL072_09410</name>
</gene>
<organism evidence="1 2">
    <name type="scientific">Azospirillum thiophilum</name>
    <dbReference type="NCBI Taxonomy" id="528244"/>
    <lineage>
        <taxon>Bacteria</taxon>
        <taxon>Pseudomonadati</taxon>
        <taxon>Pseudomonadota</taxon>
        <taxon>Alphaproteobacteria</taxon>
        <taxon>Rhodospirillales</taxon>
        <taxon>Azospirillaceae</taxon>
        <taxon>Azospirillum</taxon>
    </lineage>
</organism>
<protein>
    <submittedName>
        <fullName evidence="1">Uncharacterized protein</fullName>
    </submittedName>
</protein>
<sequence>MGQFFPPRLRVASAAKVCASVKAPAGTALGCSLAASTFNTSSMRLASVLVFAGSPDAGSTQ</sequence>
<evidence type="ECO:0000313" key="1">
    <source>
        <dbReference type="EMBL" id="ALG71095.1"/>
    </source>
</evidence>
<reference evidence="1 2" key="2">
    <citation type="journal article" date="2016" name="Genome Announc.">
        <title>Complete Genome Sequence of a Strain of Azospirillum thiophilum Isolated from a Sulfide Spring.</title>
        <authorList>
            <person name="Fomenkov A."/>
            <person name="Vincze T."/>
            <person name="Grabovich M."/>
            <person name="Anton B.P."/>
            <person name="Dubinina G."/>
            <person name="Orlova M."/>
            <person name="Belousova E."/>
            <person name="Roberts R.J."/>
        </authorList>
    </citation>
    <scope>NUCLEOTIDE SEQUENCE [LARGE SCALE GENOMIC DNA]</scope>
    <source>
        <strain evidence="1 2">BV-S</strain>
    </source>
</reference>
<dbReference type="KEGG" id="ati:AL072_09410"/>